<comment type="caution">
    <text evidence="1">The sequence shown here is derived from an EMBL/GenBank/DDBJ whole genome shotgun (WGS) entry which is preliminary data.</text>
</comment>
<name>A0A7Y4M2A1_9BRAD</name>
<dbReference type="RefSeq" id="WP_171710121.1">
    <property type="nucleotide sequence ID" value="NZ_JAAVLW010000004.1"/>
</dbReference>
<dbReference type="EMBL" id="JAAVLW010000004">
    <property type="protein sequence ID" value="NOJ47219.1"/>
    <property type="molecule type" value="Genomic_DNA"/>
</dbReference>
<accession>A0A7Y4M2A1</accession>
<proteinExistence type="predicted"/>
<evidence type="ECO:0000313" key="1">
    <source>
        <dbReference type="EMBL" id="NOJ47219.1"/>
    </source>
</evidence>
<evidence type="ECO:0000313" key="2">
    <source>
        <dbReference type="Proteomes" id="UP000528734"/>
    </source>
</evidence>
<organism evidence="1 2">
    <name type="scientific">Bradyrhizobium archetypum</name>
    <dbReference type="NCBI Taxonomy" id="2721160"/>
    <lineage>
        <taxon>Bacteria</taxon>
        <taxon>Pseudomonadati</taxon>
        <taxon>Pseudomonadota</taxon>
        <taxon>Alphaproteobacteria</taxon>
        <taxon>Hyphomicrobiales</taxon>
        <taxon>Nitrobacteraceae</taxon>
        <taxon>Bradyrhizobium</taxon>
    </lineage>
</organism>
<dbReference type="AlphaFoldDB" id="A0A7Y4M2A1"/>
<keyword evidence="2" id="KW-1185">Reference proteome</keyword>
<gene>
    <name evidence="1" type="ORF">HCN50_13345</name>
</gene>
<reference evidence="1 2" key="1">
    <citation type="submission" date="2020-03" db="EMBL/GenBank/DDBJ databases">
        <title>Bradyrhizobium diversity isolated from nodules of Muelleranthus trifoliolatus.</title>
        <authorList>
            <person name="Klepa M."/>
            <person name="Helene L."/>
            <person name="Hungria M."/>
        </authorList>
    </citation>
    <scope>NUCLEOTIDE SEQUENCE [LARGE SCALE GENOMIC DNA]</scope>
    <source>
        <strain evidence="1 2">WSM 1744</strain>
    </source>
</reference>
<sequence>MKYGTGILAAILLFLNGSEASSAVRIANDRGGLIATYIVKYQRLASSGESVVIDGLCASACTMVLSALPRDKICVTSRAALGFHAAWNYGANGRAFTDPEATFMLYSTYPTPVRRWITRRGGLTPHTIFLSGKPLQEMYRPC</sequence>
<dbReference type="Proteomes" id="UP000528734">
    <property type="component" value="Unassembled WGS sequence"/>
</dbReference>
<protein>
    <submittedName>
        <fullName evidence="1">Uncharacterized protein</fullName>
    </submittedName>
</protein>